<protein>
    <submittedName>
        <fullName evidence="4">Class I SAM-dependent methyltransferase</fullName>
    </submittedName>
</protein>
<dbReference type="Proteomes" id="UP001203423">
    <property type="component" value="Unassembled WGS sequence"/>
</dbReference>
<dbReference type="InterPro" id="IPR029063">
    <property type="entry name" value="SAM-dependent_MTases_sf"/>
</dbReference>
<feature type="domain" description="Methyltransferase" evidence="3">
    <location>
        <begin position="50"/>
        <end position="145"/>
    </location>
</feature>
<keyword evidence="5" id="KW-1185">Reference proteome</keyword>
<evidence type="ECO:0000313" key="5">
    <source>
        <dbReference type="Proteomes" id="UP001203423"/>
    </source>
</evidence>
<proteinExistence type="predicted"/>
<keyword evidence="2" id="KW-0808">Transferase</keyword>
<comment type="caution">
    <text evidence="4">The sequence shown here is derived from an EMBL/GenBank/DDBJ whole genome shotgun (WGS) entry which is preliminary data.</text>
</comment>
<organism evidence="4 5">
    <name type="scientific">Shewanella surugensis</name>
    <dbReference type="NCBI Taxonomy" id="212020"/>
    <lineage>
        <taxon>Bacteria</taxon>
        <taxon>Pseudomonadati</taxon>
        <taxon>Pseudomonadota</taxon>
        <taxon>Gammaproteobacteria</taxon>
        <taxon>Alteromonadales</taxon>
        <taxon>Shewanellaceae</taxon>
        <taxon>Shewanella</taxon>
    </lineage>
</organism>
<dbReference type="PANTHER" id="PTHR43861">
    <property type="entry name" value="TRANS-ACONITATE 2-METHYLTRANSFERASE-RELATED"/>
    <property type="match status" value="1"/>
</dbReference>
<dbReference type="SUPFAM" id="SSF53335">
    <property type="entry name" value="S-adenosyl-L-methionine-dependent methyltransferases"/>
    <property type="match status" value="1"/>
</dbReference>
<evidence type="ECO:0000256" key="2">
    <source>
        <dbReference type="ARBA" id="ARBA00022679"/>
    </source>
</evidence>
<name>A0ABT0LBF1_9GAMM</name>
<dbReference type="EMBL" id="JAKIKS010000036">
    <property type="protein sequence ID" value="MCL1124994.1"/>
    <property type="molecule type" value="Genomic_DNA"/>
</dbReference>
<evidence type="ECO:0000259" key="3">
    <source>
        <dbReference type="Pfam" id="PF13649"/>
    </source>
</evidence>
<keyword evidence="1 4" id="KW-0489">Methyltransferase</keyword>
<dbReference type="GO" id="GO:0032259">
    <property type="term" value="P:methylation"/>
    <property type="evidence" value="ECO:0007669"/>
    <property type="project" value="UniProtKB-KW"/>
</dbReference>
<accession>A0ABT0LBF1</accession>
<dbReference type="PANTHER" id="PTHR43861:SF1">
    <property type="entry name" value="TRANS-ACONITATE 2-METHYLTRANSFERASE"/>
    <property type="match status" value="1"/>
</dbReference>
<dbReference type="RefSeq" id="WP_248940270.1">
    <property type="nucleotide sequence ID" value="NZ_JAKIKS010000036.1"/>
</dbReference>
<dbReference type="Gene3D" id="3.40.50.150">
    <property type="entry name" value="Vaccinia Virus protein VP39"/>
    <property type="match status" value="1"/>
</dbReference>
<dbReference type="CDD" id="cd02440">
    <property type="entry name" value="AdoMet_MTases"/>
    <property type="match status" value="1"/>
</dbReference>
<reference evidence="4 5" key="1">
    <citation type="submission" date="2022-01" db="EMBL/GenBank/DDBJ databases">
        <title>Whole genome-based taxonomy of the Shewanellaceae.</title>
        <authorList>
            <person name="Martin-Rodriguez A.J."/>
        </authorList>
    </citation>
    <scope>NUCLEOTIDE SEQUENCE [LARGE SCALE GENOMIC DNA]</scope>
    <source>
        <strain evidence="4 5">DSM 17177</strain>
    </source>
</reference>
<gene>
    <name evidence="4" type="ORF">L2764_11040</name>
</gene>
<sequence length="209" mass="24502">MPTSPNALKKTIENYYRFHSLIYDYSRWPILFGRNQLIRNVNLEQHSCRILEVGCGTGYNLLRIHQRYPHAHLTGLDTSAHMLSKAKKKLANCSTITFKECLFEKSAFNINERYDLIIFSYCLSMFHHNWKQAIDDANALLYSKGQVAVVDFDYTNYTMTRDIWEGVHVKMEGHLSPYFHQTFSKSKSKSISCYGGLWHYFFFIGQKLD</sequence>
<dbReference type="InterPro" id="IPR041698">
    <property type="entry name" value="Methyltransf_25"/>
</dbReference>
<evidence type="ECO:0000313" key="4">
    <source>
        <dbReference type="EMBL" id="MCL1124994.1"/>
    </source>
</evidence>
<evidence type="ECO:0000256" key="1">
    <source>
        <dbReference type="ARBA" id="ARBA00022603"/>
    </source>
</evidence>
<dbReference type="GO" id="GO:0008168">
    <property type="term" value="F:methyltransferase activity"/>
    <property type="evidence" value="ECO:0007669"/>
    <property type="project" value="UniProtKB-KW"/>
</dbReference>
<dbReference type="Pfam" id="PF13649">
    <property type="entry name" value="Methyltransf_25"/>
    <property type="match status" value="1"/>
</dbReference>